<name>A0A919CAF3_9ACTN</name>
<organism evidence="1 2">
    <name type="scientific">Streptomyces finlayi</name>
    <dbReference type="NCBI Taxonomy" id="67296"/>
    <lineage>
        <taxon>Bacteria</taxon>
        <taxon>Bacillati</taxon>
        <taxon>Actinomycetota</taxon>
        <taxon>Actinomycetes</taxon>
        <taxon>Kitasatosporales</taxon>
        <taxon>Streptomycetaceae</taxon>
        <taxon>Streptomyces</taxon>
    </lineage>
</organism>
<evidence type="ECO:0000313" key="2">
    <source>
        <dbReference type="Proteomes" id="UP000638353"/>
    </source>
</evidence>
<sequence length="80" mass="8304">MAIDPADRYLLYAPNATGGPSLVLRDLQTGTDETVTDQPATARADAVSAGGRDVVFQSAADGLVPGDTDGVSDVFVRTFF</sequence>
<dbReference type="InterPro" id="IPR011042">
    <property type="entry name" value="6-blade_b-propeller_TolB-like"/>
</dbReference>
<gene>
    <name evidence="1" type="ORF">GCM10010334_34710</name>
</gene>
<reference evidence="1" key="2">
    <citation type="submission" date="2020-09" db="EMBL/GenBank/DDBJ databases">
        <authorList>
            <person name="Sun Q."/>
            <person name="Ohkuma M."/>
        </authorList>
    </citation>
    <scope>NUCLEOTIDE SEQUENCE</scope>
    <source>
        <strain evidence="1">JCM 4637</strain>
    </source>
</reference>
<dbReference type="Gene3D" id="2.120.10.30">
    <property type="entry name" value="TolB, C-terminal domain"/>
    <property type="match status" value="1"/>
</dbReference>
<evidence type="ECO:0008006" key="3">
    <source>
        <dbReference type="Google" id="ProtNLM"/>
    </source>
</evidence>
<dbReference type="RefSeq" id="WP_189824056.1">
    <property type="nucleotide sequence ID" value="NZ_BMVC01000006.1"/>
</dbReference>
<reference evidence="1" key="1">
    <citation type="journal article" date="2014" name="Int. J. Syst. Evol. Microbiol.">
        <title>Complete genome sequence of Corynebacterium casei LMG S-19264T (=DSM 44701T), isolated from a smear-ripened cheese.</title>
        <authorList>
            <consortium name="US DOE Joint Genome Institute (JGI-PGF)"/>
            <person name="Walter F."/>
            <person name="Albersmeier A."/>
            <person name="Kalinowski J."/>
            <person name="Ruckert C."/>
        </authorList>
    </citation>
    <scope>NUCLEOTIDE SEQUENCE</scope>
    <source>
        <strain evidence="1">JCM 4637</strain>
    </source>
</reference>
<dbReference type="Proteomes" id="UP000638353">
    <property type="component" value="Unassembled WGS sequence"/>
</dbReference>
<comment type="caution">
    <text evidence="1">The sequence shown here is derived from an EMBL/GenBank/DDBJ whole genome shotgun (WGS) entry which is preliminary data.</text>
</comment>
<protein>
    <recommendedName>
        <fullName evidence="3">Calcium-binding protein</fullName>
    </recommendedName>
</protein>
<dbReference type="EMBL" id="BMVC01000006">
    <property type="protein sequence ID" value="GHC95439.1"/>
    <property type="molecule type" value="Genomic_DNA"/>
</dbReference>
<accession>A0A919CAF3</accession>
<evidence type="ECO:0000313" key="1">
    <source>
        <dbReference type="EMBL" id="GHC95439.1"/>
    </source>
</evidence>
<dbReference type="AlphaFoldDB" id="A0A919CAF3"/>
<proteinExistence type="predicted"/>